<dbReference type="Proteomes" id="UP000217507">
    <property type="component" value="Chromosome"/>
</dbReference>
<accession>A0A1Z4KIU1</accession>
<evidence type="ECO:0000313" key="1">
    <source>
        <dbReference type="EMBL" id="BAY68898.1"/>
    </source>
</evidence>
<sequence length="333" mass="38037">MKQDKNLIIHGEVSPSLLQNLAEFQAAWHSWRPNVYKLVDIHAEVVKEPDKNTDLDKIVSTFSGGLDSCFTVFQHRTPNLVKIQRNLQAGLMIHGFDIPLEEKEVFNNAVYKSKNILSSVGAELITMTTNLRLFTKLNWENTYVTALASCLSLLQRGYTAGLIPSSSSYNEPSRLYPSNPVTDHLLSSNSFRIIHDGAAFTRLEKIRAIANSQEVLQNLRVCWEGDQKDRNCCRCEKCIRNILHFRILGMDLPACFEKDVTEDQILRMKVQGAQLDALNDTLKAAKYVGISDSWVPALEKCIRHNQLRIFLKKYLPSNIQKRFNVIKRQFINN</sequence>
<organism evidence="1 2">
    <name type="scientific">Trichormus variabilis NIES-23</name>
    <dbReference type="NCBI Taxonomy" id="1973479"/>
    <lineage>
        <taxon>Bacteria</taxon>
        <taxon>Bacillati</taxon>
        <taxon>Cyanobacteriota</taxon>
        <taxon>Cyanophyceae</taxon>
        <taxon>Nostocales</taxon>
        <taxon>Nostocaceae</taxon>
        <taxon>Trichormus</taxon>
    </lineage>
</organism>
<protein>
    <recommendedName>
        <fullName evidence="3">7-cyano-7-deazaguanine synthase</fullName>
    </recommendedName>
</protein>
<dbReference type="AlphaFoldDB" id="A0A1Z4KIU1"/>
<gene>
    <name evidence="1" type="ORF">NIES23_16880</name>
</gene>
<evidence type="ECO:0008006" key="3">
    <source>
        <dbReference type="Google" id="ProtNLM"/>
    </source>
</evidence>
<proteinExistence type="predicted"/>
<dbReference type="EMBL" id="AP018216">
    <property type="protein sequence ID" value="BAY68898.1"/>
    <property type="molecule type" value="Genomic_DNA"/>
</dbReference>
<reference evidence="1 2" key="1">
    <citation type="submission" date="2017-06" db="EMBL/GenBank/DDBJ databases">
        <title>Genome sequencing of cyanobaciteial culture collection at National Institute for Environmental Studies (NIES).</title>
        <authorList>
            <person name="Hirose Y."/>
            <person name="Shimura Y."/>
            <person name="Fujisawa T."/>
            <person name="Nakamura Y."/>
            <person name="Kawachi M."/>
        </authorList>
    </citation>
    <scope>NUCLEOTIDE SEQUENCE [LARGE SCALE GENOMIC DNA]</scope>
    <source>
        <strain evidence="1 2">NIES-23</strain>
    </source>
</reference>
<evidence type="ECO:0000313" key="2">
    <source>
        <dbReference type="Proteomes" id="UP000217507"/>
    </source>
</evidence>
<name>A0A1Z4KIU1_ANAVA</name>